<keyword evidence="2" id="KW-1185">Reference proteome</keyword>
<dbReference type="AlphaFoldDB" id="T1H6U8"/>
<organism evidence="1 2">
    <name type="scientific">Megaselia scalaris</name>
    <name type="common">Humpbacked fly</name>
    <name type="synonym">Phora scalaris</name>
    <dbReference type="NCBI Taxonomy" id="36166"/>
    <lineage>
        <taxon>Eukaryota</taxon>
        <taxon>Metazoa</taxon>
        <taxon>Ecdysozoa</taxon>
        <taxon>Arthropoda</taxon>
        <taxon>Hexapoda</taxon>
        <taxon>Insecta</taxon>
        <taxon>Pterygota</taxon>
        <taxon>Neoptera</taxon>
        <taxon>Endopterygota</taxon>
        <taxon>Diptera</taxon>
        <taxon>Brachycera</taxon>
        <taxon>Muscomorpha</taxon>
        <taxon>Platypezoidea</taxon>
        <taxon>Phoridae</taxon>
        <taxon>Megaseliini</taxon>
        <taxon>Megaselia</taxon>
    </lineage>
</organism>
<name>T1H6U8_MEGSC</name>
<sequence length="74" mass="8056">ESISFTVDSAVPATTNALGDGYDFITVTGLSFESNIPMGLPMKGSHKCTPESQEAMYLKDSRKASETDFLWAVY</sequence>
<protein>
    <submittedName>
        <fullName evidence="1">Uncharacterized protein</fullName>
    </submittedName>
</protein>
<reference evidence="2" key="1">
    <citation type="submission" date="2013-02" db="EMBL/GenBank/DDBJ databases">
        <authorList>
            <person name="Hughes D."/>
        </authorList>
    </citation>
    <scope>NUCLEOTIDE SEQUENCE</scope>
    <source>
        <strain>Durham</strain>
        <strain evidence="2">NC isolate 2 -- Noor lab</strain>
    </source>
</reference>
<accession>T1H6U8</accession>
<dbReference type="Proteomes" id="UP000015102">
    <property type="component" value="Unassembled WGS sequence"/>
</dbReference>
<evidence type="ECO:0000313" key="2">
    <source>
        <dbReference type="Proteomes" id="UP000015102"/>
    </source>
</evidence>
<reference evidence="1" key="2">
    <citation type="submission" date="2015-06" db="UniProtKB">
        <authorList>
            <consortium name="EnsemblMetazoa"/>
        </authorList>
    </citation>
    <scope>IDENTIFICATION</scope>
</reference>
<proteinExistence type="predicted"/>
<dbReference type="EnsemblMetazoa" id="MESCA012430-RA">
    <property type="protein sequence ID" value="MESCA012430-PA"/>
    <property type="gene ID" value="MESCA012430"/>
</dbReference>
<dbReference type="HOGENOM" id="CLU_2694944_0_0_1"/>
<evidence type="ECO:0000313" key="1">
    <source>
        <dbReference type="EnsemblMetazoa" id="MESCA012430-PA"/>
    </source>
</evidence>